<keyword evidence="10" id="KW-0393">Immunoglobulin domain</keyword>
<comment type="caution">
    <text evidence="15">The sequence shown here is derived from an EMBL/GenBank/DDBJ whole genome shotgun (WGS) entry which is preliminary data.</text>
</comment>
<dbReference type="GO" id="GO:0005886">
    <property type="term" value="C:plasma membrane"/>
    <property type="evidence" value="ECO:0007669"/>
    <property type="project" value="TreeGrafter"/>
</dbReference>
<dbReference type="SUPFAM" id="SSF49265">
    <property type="entry name" value="Fibronectin type III"/>
    <property type="match status" value="2"/>
</dbReference>
<name>Q4RVM1_TETNG</name>
<dbReference type="OrthoDB" id="6244967at2759"/>
<feature type="compositionally biased region" description="Acidic residues" evidence="11">
    <location>
        <begin position="1114"/>
        <end position="1123"/>
    </location>
</feature>
<evidence type="ECO:0000256" key="4">
    <source>
        <dbReference type="ARBA" id="ARBA00022729"/>
    </source>
</evidence>
<dbReference type="SMART" id="SM00409">
    <property type="entry name" value="IG"/>
    <property type="match status" value="5"/>
</dbReference>
<keyword evidence="6" id="KW-0130">Cell adhesion</keyword>
<dbReference type="InterPro" id="IPR003598">
    <property type="entry name" value="Ig_sub2"/>
</dbReference>
<evidence type="ECO:0000256" key="11">
    <source>
        <dbReference type="SAM" id="MobiDB-lite"/>
    </source>
</evidence>
<keyword evidence="5" id="KW-0677">Repeat</keyword>
<keyword evidence="3 12" id="KW-0812">Transmembrane</keyword>
<feature type="region of interest" description="Disordered" evidence="11">
    <location>
        <begin position="629"/>
        <end position="649"/>
    </location>
</feature>
<dbReference type="PANTHER" id="PTHR44170:SF45">
    <property type="entry name" value="NEURAL CELL ADHESION MOLECULE L1-LIKE PROTEIN ISOFORM X1"/>
    <property type="match status" value="1"/>
</dbReference>
<feature type="compositionally biased region" description="Basic and acidic residues" evidence="11">
    <location>
        <begin position="1104"/>
        <end position="1113"/>
    </location>
</feature>
<gene>
    <name evidence="15" type="ORF">GSTENG00028270001</name>
</gene>
<dbReference type="FunFam" id="2.60.40.10:FF:000363">
    <property type="entry name" value="neurofascin isoform X1"/>
    <property type="match status" value="1"/>
</dbReference>
<organism evidence="15">
    <name type="scientific">Tetraodon nigroviridis</name>
    <name type="common">Spotted green pufferfish</name>
    <name type="synonym">Chelonodon nigroviridis</name>
    <dbReference type="NCBI Taxonomy" id="99883"/>
    <lineage>
        <taxon>Eukaryota</taxon>
        <taxon>Metazoa</taxon>
        <taxon>Chordata</taxon>
        <taxon>Craniata</taxon>
        <taxon>Vertebrata</taxon>
        <taxon>Euteleostomi</taxon>
        <taxon>Actinopterygii</taxon>
        <taxon>Neopterygii</taxon>
        <taxon>Teleostei</taxon>
        <taxon>Neoteleostei</taxon>
        <taxon>Acanthomorphata</taxon>
        <taxon>Eupercaria</taxon>
        <taxon>Tetraodontiformes</taxon>
        <taxon>Tetradontoidea</taxon>
        <taxon>Tetraodontidae</taxon>
        <taxon>Tetraodon</taxon>
    </lineage>
</organism>
<dbReference type="PANTHER" id="PTHR44170">
    <property type="entry name" value="PROTEIN SIDEKICK"/>
    <property type="match status" value="1"/>
</dbReference>
<feature type="domain" description="Ig-like" evidence="13">
    <location>
        <begin position="5"/>
        <end position="95"/>
    </location>
</feature>
<dbReference type="InterPro" id="IPR036179">
    <property type="entry name" value="Ig-like_dom_sf"/>
</dbReference>
<dbReference type="FunFam" id="2.60.40.10:FF:000367">
    <property type="entry name" value="Neural cell adhesion molecule L1-like protein"/>
    <property type="match status" value="1"/>
</dbReference>
<feature type="domain" description="Fibronectin type-III" evidence="14">
    <location>
        <begin position="748"/>
        <end position="850"/>
    </location>
</feature>
<dbReference type="Pfam" id="PF13927">
    <property type="entry name" value="Ig_3"/>
    <property type="match status" value="3"/>
</dbReference>
<dbReference type="PROSITE" id="PS50853">
    <property type="entry name" value="FN3"/>
    <property type="match status" value="4"/>
</dbReference>
<feature type="domain" description="Ig-like" evidence="13">
    <location>
        <begin position="358"/>
        <end position="441"/>
    </location>
</feature>
<dbReference type="EMBL" id="CAAE01014991">
    <property type="protein sequence ID" value="CAG07561.1"/>
    <property type="molecule type" value="Genomic_DNA"/>
</dbReference>
<reference evidence="15" key="1">
    <citation type="journal article" date="2004" name="Nature">
        <title>Genome duplication in the teleost fish Tetraodon nigroviridis reveals the early vertebrate proto-karyotype.</title>
        <authorList>
            <person name="Jaillon O."/>
            <person name="Aury J.-M."/>
            <person name="Brunet F."/>
            <person name="Petit J.-L."/>
            <person name="Stange-Thomann N."/>
            <person name="Mauceli E."/>
            <person name="Bouneau L."/>
            <person name="Fischer C."/>
            <person name="Ozouf-Costaz C."/>
            <person name="Bernot A."/>
            <person name="Nicaud S."/>
            <person name="Jaffe D."/>
            <person name="Fisher S."/>
            <person name="Lutfalla G."/>
            <person name="Dossat C."/>
            <person name="Segurens B."/>
            <person name="Dasilva C."/>
            <person name="Salanoubat M."/>
            <person name="Levy M."/>
            <person name="Boudet N."/>
            <person name="Castellano S."/>
            <person name="Anthouard V."/>
            <person name="Jubin C."/>
            <person name="Castelli V."/>
            <person name="Katinka M."/>
            <person name="Vacherie B."/>
            <person name="Biemont C."/>
            <person name="Skalli Z."/>
            <person name="Cattolico L."/>
            <person name="Poulain J."/>
            <person name="De Berardinis V."/>
            <person name="Cruaud C."/>
            <person name="Duprat S."/>
            <person name="Brottier P."/>
            <person name="Coutanceau J.-P."/>
            <person name="Gouzy J."/>
            <person name="Parra G."/>
            <person name="Lardier G."/>
            <person name="Chapple C."/>
            <person name="McKernan K.J."/>
            <person name="McEwan P."/>
            <person name="Bosak S."/>
            <person name="Kellis M."/>
            <person name="Volff J.-N."/>
            <person name="Guigo R."/>
            <person name="Zody M.C."/>
            <person name="Mesirov J."/>
            <person name="Lindblad-Toh K."/>
            <person name="Birren B."/>
            <person name="Nusbaum C."/>
            <person name="Kahn D."/>
            <person name="Robinson-Rechavi M."/>
            <person name="Laudet V."/>
            <person name="Schachter V."/>
            <person name="Quetier F."/>
            <person name="Saurin W."/>
            <person name="Scarpelli C."/>
            <person name="Wincker P."/>
            <person name="Lander E.S."/>
            <person name="Weissenbach J."/>
            <person name="Roest Crollius H."/>
        </authorList>
    </citation>
    <scope>NUCLEOTIDE SEQUENCE [LARGE SCALE GENOMIC DNA]</scope>
</reference>
<dbReference type="GO" id="GO:0007420">
    <property type="term" value="P:brain development"/>
    <property type="evidence" value="ECO:0007669"/>
    <property type="project" value="TreeGrafter"/>
</dbReference>
<proteinExistence type="inferred from homology"/>
<keyword evidence="8 12" id="KW-0472">Membrane</keyword>
<dbReference type="InterPro" id="IPR007110">
    <property type="entry name" value="Ig-like_dom"/>
</dbReference>
<dbReference type="SMART" id="SM00408">
    <property type="entry name" value="IGc2"/>
    <property type="match status" value="5"/>
</dbReference>
<protein>
    <submittedName>
        <fullName evidence="15">(spotted green pufferfish) hypothetical protein</fullName>
    </submittedName>
</protein>
<evidence type="ECO:0000256" key="12">
    <source>
        <dbReference type="SAM" id="Phobius"/>
    </source>
</evidence>
<dbReference type="Pfam" id="PF13882">
    <property type="entry name" value="Bravo_FIGEY"/>
    <property type="match status" value="1"/>
</dbReference>
<dbReference type="GO" id="GO:0030424">
    <property type="term" value="C:axon"/>
    <property type="evidence" value="ECO:0007669"/>
    <property type="project" value="TreeGrafter"/>
</dbReference>
<keyword evidence="7 12" id="KW-1133">Transmembrane helix</keyword>
<dbReference type="CDD" id="cd20952">
    <property type="entry name" value="IgI_5_Robo"/>
    <property type="match status" value="1"/>
</dbReference>
<dbReference type="FunFam" id="2.60.40.10:FF:000038">
    <property type="entry name" value="Neuronal cell adhesion molecule"/>
    <property type="match status" value="1"/>
</dbReference>
<evidence type="ECO:0000256" key="9">
    <source>
        <dbReference type="ARBA" id="ARBA00023157"/>
    </source>
</evidence>
<evidence type="ECO:0000256" key="3">
    <source>
        <dbReference type="ARBA" id="ARBA00022692"/>
    </source>
</evidence>
<dbReference type="InterPro" id="IPR003599">
    <property type="entry name" value="Ig_sub"/>
</dbReference>
<feature type="transmembrane region" description="Helical" evidence="12">
    <location>
        <begin position="1036"/>
        <end position="1062"/>
    </location>
</feature>
<evidence type="ECO:0000259" key="13">
    <source>
        <dbReference type="PROSITE" id="PS50835"/>
    </source>
</evidence>
<dbReference type="GO" id="GO:0007411">
    <property type="term" value="P:axon guidance"/>
    <property type="evidence" value="ECO:0007669"/>
    <property type="project" value="TreeGrafter"/>
</dbReference>
<feature type="domain" description="Fibronectin type-III" evidence="14">
    <location>
        <begin position="866"/>
        <end position="968"/>
    </location>
</feature>
<feature type="domain" description="Ig-like" evidence="13">
    <location>
        <begin position="449"/>
        <end position="542"/>
    </location>
</feature>
<dbReference type="KEGG" id="tng:GSTEN00028270G001"/>
<dbReference type="CDD" id="cd00063">
    <property type="entry name" value="FN3"/>
    <property type="match status" value="4"/>
</dbReference>
<dbReference type="SUPFAM" id="SSF48726">
    <property type="entry name" value="Immunoglobulin"/>
    <property type="match status" value="5"/>
</dbReference>
<evidence type="ECO:0000256" key="10">
    <source>
        <dbReference type="ARBA" id="ARBA00023319"/>
    </source>
</evidence>
<evidence type="ECO:0000256" key="8">
    <source>
        <dbReference type="ARBA" id="ARBA00023136"/>
    </source>
</evidence>
<comment type="subcellular location">
    <subcellularLocation>
        <location evidence="1">Membrane</location>
        <topology evidence="1">Single-pass type I membrane protein</topology>
    </subcellularLocation>
</comment>
<feature type="region of interest" description="Disordered" evidence="11">
    <location>
        <begin position="1088"/>
        <end position="1197"/>
    </location>
</feature>
<accession>Q4RVM1</accession>
<dbReference type="AlphaFoldDB" id="Q4RVM1"/>
<dbReference type="FunFam" id="2.60.40.10:FF:000063">
    <property type="entry name" value="neural cell adhesion molecule L1"/>
    <property type="match status" value="1"/>
</dbReference>
<feature type="domain" description="Fibronectin type-III" evidence="14">
    <location>
        <begin position="549"/>
        <end position="645"/>
    </location>
</feature>
<keyword evidence="9" id="KW-1015">Disulfide bond</keyword>
<evidence type="ECO:0000256" key="5">
    <source>
        <dbReference type="ARBA" id="ARBA00022737"/>
    </source>
</evidence>
<dbReference type="Pfam" id="PF07679">
    <property type="entry name" value="I-set"/>
    <property type="match status" value="2"/>
</dbReference>
<keyword evidence="4" id="KW-0732">Signal</keyword>
<dbReference type="GO" id="GO:0098632">
    <property type="term" value="F:cell-cell adhesion mediator activity"/>
    <property type="evidence" value="ECO:0007669"/>
    <property type="project" value="TreeGrafter"/>
</dbReference>
<feature type="compositionally biased region" description="Basic and acidic residues" evidence="11">
    <location>
        <begin position="1142"/>
        <end position="1157"/>
    </location>
</feature>
<dbReference type="InterPro" id="IPR013098">
    <property type="entry name" value="Ig_I-set"/>
</dbReference>
<evidence type="ECO:0000259" key="14">
    <source>
        <dbReference type="PROSITE" id="PS50853"/>
    </source>
</evidence>
<dbReference type="InterPro" id="IPR003961">
    <property type="entry name" value="FN3_dom"/>
</dbReference>
<dbReference type="Pfam" id="PF00041">
    <property type="entry name" value="fn3"/>
    <property type="match status" value="3"/>
</dbReference>
<evidence type="ECO:0000256" key="2">
    <source>
        <dbReference type="ARBA" id="ARBA00008588"/>
    </source>
</evidence>
<evidence type="ECO:0000256" key="7">
    <source>
        <dbReference type="ARBA" id="ARBA00022989"/>
    </source>
</evidence>
<dbReference type="SMART" id="SM00060">
    <property type="entry name" value="FN3"/>
    <property type="match status" value="4"/>
</dbReference>
<feature type="non-terminal residue" evidence="15">
    <location>
        <position position="1"/>
    </location>
</feature>
<dbReference type="InterPro" id="IPR013783">
    <property type="entry name" value="Ig-like_fold"/>
</dbReference>
<dbReference type="Gene3D" id="2.60.40.10">
    <property type="entry name" value="Immunoglobulins"/>
    <property type="match status" value="10"/>
</dbReference>
<feature type="domain" description="Ig-like" evidence="13">
    <location>
        <begin position="99"/>
        <end position="246"/>
    </location>
</feature>
<reference evidence="15" key="2">
    <citation type="submission" date="2004-02" db="EMBL/GenBank/DDBJ databases">
        <authorList>
            <consortium name="Genoscope"/>
            <consortium name="Whitehead Institute Centre for Genome Research"/>
        </authorList>
    </citation>
    <scope>NUCLEOTIDE SEQUENCE</scope>
</reference>
<dbReference type="FunFam" id="2.60.40.10:FF:000057">
    <property type="entry name" value="neural cell adhesion molecule L1"/>
    <property type="match status" value="1"/>
</dbReference>
<comment type="similarity">
    <text evidence="2">Belongs to the immunoglobulin superfamily. L1/neurofascin/NgCAM family.</text>
</comment>
<dbReference type="InterPro" id="IPR036116">
    <property type="entry name" value="FN3_sf"/>
</dbReference>
<evidence type="ECO:0000256" key="1">
    <source>
        <dbReference type="ARBA" id="ARBA00004479"/>
    </source>
</evidence>
<dbReference type="InterPro" id="IPR026966">
    <property type="entry name" value="Neurofascin/L1/NrCAM_C"/>
</dbReference>
<evidence type="ECO:0000256" key="6">
    <source>
        <dbReference type="ARBA" id="ARBA00022889"/>
    </source>
</evidence>
<evidence type="ECO:0000313" key="15">
    <source>
        <dbReference type="EMBL" id="CAG07561.1"/>
    </source>
</evidence>
<feature type="domain" description="Fibronectin type-III" evidence="14">
    <location>
        <begin position="650"/>
        <end position="743"/>
    </location>
</feature>
<feature type="domain" description="Ig-like" evidence="13">
    <location>
        <begin position="257"/>
        <end position="344"/>
    </location>
</feature>
<dbReference type="PROSITE" id="PS50835">
    <property type="entry name" value="IG_LIKE"/>
    <property type="match status" value="5"/>
</dbReference>
<sequence>VEQLPTITSYSPGRVIALPFDKTVKIECDARGNPPPQYRWTKDGEDFVPPRATTTKTQHTDGSFVLHNKQFIQFQGTYRCYAFNKLGTAMTKEITLIVPTVPKFPKVGEPPIAVDEGDPITLHCHPPEGAVPRQLYWMSLDLQLIQQDERVSMGTDGNLYFSHALQNDSRLDYYCNAAFPKLRTIVQKMPMAVTVRSLKWMKMGEKLPPRTEFDNFGRLLILSEVEESDGGQYMCKAKNSAGEAVHYFNVMVEGAPPEWLTGPPQDQLLVIGSDVHIKCSVSGKPSSDIIWRKNGELFIDDPENNRRVLDDTVVLHNAGPEDTAVYQCDASNGHGGLLANINIMVMSESQGSLLDMTPRILTSDSQEYPVVQGVDVIMNCSAFSSPLPTISWFRGANQEAVKGERFFTLQNGSLQIIGAEKNDSGKYVCVALNTEGKAAVTAVLDVKDPTRIVSGPRDAEVMSGATAQLICQAEYDKSLQDSFVLVWRKDGDDIPLSVEENSRYAVADSMLRIMNVALNDSGTYMCIARTSLDEMNATALLTVLDVPDAPLKVEISEIRSPRNISLSWVPGSDHNSSVTEFVVEFQESQWESGVWKKLQKVPGNQATADLVLHGDLSYKFRVYAINAVGPGPPGDPTETHKTPPAAPDRNPQDIKIQGHLPHQMDISWESLPVTEQNGPGFEYKVSYRRLGVEDQWREHMVKQSSFVVRNTSTFVPYEVKIQSRNDIGWGPEPKVVTGYSGEDVPAAAPRDVAVEVFNTTVLRVSWTPVPPATVRGHLGGYKLHWSRLRSLLNPNRTLDQRQSLSFPGRRAQAMVPGLEPFSEYRLTVSVYNKKGNGPNSDPVTFSTPEGDDDGDIFIVVIVIVTVPAQVPILTAYNTQKKSVFLEWSPPLPTNGILIGYLLQYHLINTTTMEVADSREVNISVADATQWQIRGLEEGSLYRFLLSGCTRVGCGPPLAQESHTITQERHNCSLFFPSSVPGNPTLPPPLGLALLNISSYVSDTFARISWNAGDSQQDSQFYVAYMNNRVESQKSGFSMLSAIIGTMCAIVLLVLIALMACFVRRNIGGKYAVSSGSFGIIRWEPHHVAKNKTKQKNSSTSSAVKGKEDLHPDVESQEMNDDTFCEYSDSEEKPLKGGSSRSLHGDDTAGDRVSRDSLVEYADGGGEFSEDGSFIGEYSGRKHAGSVSEPSEAGTVTA</sequence>